<evidence type="ECO:0000259" key="1">
    <source>
        <dbReference type="Pfam" id="PF14020"/>
    </source>
</evidence>
<comment type="caution">
    <text evidence="2">The sequence shown here is derived from an EMBL/GenBank/DDBJ whole genome shotgun (WGS) entry which is preliminary data.</text>
</comment>
<evidence type="ECO:0000313" key="3">
    <source>
        <dbReference type="Proteomes" id="UP000315400"/>
    </source>
</evidence>
<sequence length="90" mass="9856">MPFHFWRRIRLVPGLTLNLSKSVASLSIGPQGAKYTISPRSNASVRAYSDFTVDPSRPAYKNAAIESCLLRWWLALPATSATFLCLAGTA</sequence>
<gene>
    <name evidence="2" type="ORF">FKY71_16100</name>
</gene>
<protein>
    <submittedName>
        <fullName evidence="2">DUF4236 domain-containing protein</fullName>
    </submittedName>
</protein>
<organism evidence="2 3">
    <name type="scientific">Spiribacter salinus</name>
    <dbReference type="NCBI Taxonomy" id="1335746"/>
    <lineage>
        <taxon>Bacteria</taxon>
        <taxon>Pseudomonadati</taxon>
        <taxon>Pseudomonadota</taxon>
        <taxon>Gammaproteobacteria</taxon>
        <taxon>Chromatiales</taxon>
        <taxon>Ectothiorhodospiraceae</taxon>
        <taxon>Spiribacter</taxon>
    </lineage>
</organism>
<dbReference type="Proteomes" id="UP000315400">
    <property type="component" value="Unassembled WGS sequence"/>
</dbReference>
<name>A0A540VL69_9GAMM</name>
<dbReference type="InterPro" id="IPR025330">
    <property type="entry name" value="DUF4236"/>
</dbReference>
<evidence type="ECO:0000313" key="2">
    <source>
        <dbReference type="EMBL" id="TQE97514.1"/>
    </source>
</evidence>
<dbReference type="EMBL" id="VIFK01000309">
    <property type="protein sequence ID" value="TQE97514.1"/>
    <property type="molecule type" value="Genomic_DNA"/>
</dbReference>
<dbReference type="AlphaFoldDB" id="A0A540VL69"/>
<feature type="domain" description="DUF4236" evidence="1">
    <location>
        <begin position="3"/>
        <end position="43"/>
    </location>
</feature>
<dbReference type="Pfam" id="PF14020">
    <property type="entry name" value="DUF4236"/>
    <property type="match status" value="1"/>
</dbReference>
<reference evidence="2 3" key="1">
    <citation type="submission" date="2019-06" db="EMBL/GenBank/DDBJ databases">
        <title>Metagenome assembled Genome of Spiribacter salinus SL48-SHIP from the microbial mat of Salt Lake 48 (Novosibirsk region, Russia).</title>
        <authorList>
            <person name="Shipova A."/>
            <person name="Rozanov A.S."/>
            <person name="Bryanskaya A.V."/>
            <person name="Peltek S.E."/>
        </authorList>
    </citation>
    <scope>NUCLEOTIDE SEQUENCE [LARGE SCALE GENOMIC DNA]</scope>
    <source>
        <strain evidence="2">SL48-SHIP-2</strain>
    </source>
</reference>
<proteinExistence type="predicted"/>
<accession>A0A540VL69</accession>